<dbReference type="RefSeq" id="WP_016887743.1">
    <property type="nucleotide sequence ID" value="NZ_FVGW01000012.1"/>
</dbReference>
<sequence>MAWGISAYLANKLLDHICRNVAYTPPATVYAKMHTGDPGAAGTANASSVPTRYACAFNAAASGSITQSNTPEHTLGATETIAGVSFWDTPGPTGGNFLWSSQATASKSGASGDIIRINSDSLTLAPLATT</sequence>
<accession>A0A1U1C404</accession>
<organism evidence="1 2">
    <name type="scientific">Mycobacteroides abscessus subsp. massiliense</name>
    <dbReference type="NCBI Taxonomy" id="1962118"/>
    <lineage>
        <taxon>Bacteria</taxon>
        <taxon>Bacillati</taxon>
        <taxon>Actinomycetota</taxon>
        <taxon>Actinomycetes</taxon>
        <taxon>Mycobacteriales</taxon>
        <taxon>Mycobacteriaceae</taxon>
        <taxon>Mycobacteroides</taxon>
        <taxon>Mycobacteroides abscessus</taxon>
    </lineage>
</organism>
<name>A0A1U1C404_9MYCO</name>
<evidence type="ECO:0000313" key="1">
    <source>
        <dbReference type="EMBL" id="SKM68264.1"/>
    </source>
</evidence>
<dbReference type="Proteomes" id="UP000190074">
    <property type="component" value="Unassembled WGS sequence"/>
</dbReference>
<evidence type="ECO:0000313" key="2">
    <source>
        <dbReference type="Proteomes" id="UP000190074"/>
    </source>
</evidence>
<dbReference type="InterPro" id="IPR056908">
    <property type="entry name" value="Gp80-like"/>
</dbReference>
<dbReference type="Pfam" id="PF23140">
    <property type="entry name" value="Gp80"/>
    <property type="match status" value="1"/>
</dbReference>
<reference evidence="1 2" key="1">
    <citation type="submission" date="2016-11" db="EMBL/GenBank/DDBJ databases">
        <authorList>
            <consortium name="Pathogen Informatics"/>
        </authorList>
    </citation>
    <scope>NUCLEOTIDE SEQUENCE [LARGE SCALE GENOMIC DNA]</scope>
    <source>
        <strain evidence="1 2">911</strain>
    </source>
</reference>
<gene>
    <name evidence="1" type="ORF">SAMEA2259716_04773</name>
</gene>
<proteinExistence type="predicted"/>
<protein>
    <submittedName>
        <fullName evidence="1">Gp34 protein</fullName>
    </submittedName>
</protein>
<dbReference type="EMBL" id="FVGW01000012">
    <property type="protein sequence ID" value="SKM68264.1"/>
    <property type="molecule type" value="Genomic_DNA"/>
</dbReference>
<dbReference type="AlphaFoldDB" id="A0A1U1C404"/>